<name>A0A7C9MQT1_9BACT</name>
<evidence type="ECO:0000313" key="4">
    <source>
        <dbReference type="Proteomes" id="UP000482487"/>
    </source>
</evidence>
<dbReference type="InterPro" id="IPR001667">
    <property type="entry name" value="DDH_dom"/>
</dbReference>
<dbReference type="RefSeq" id="WP_160963221.1">
    <property type="nucleotide sequence ID" value="NZ_WVUD01000044.1"/>
</dbReference>
<comment type="caution">
    <text evidence="3">The sequence shown here is derived from an EMBL/GenBank/DDBJ whole genome shotgun (WGS) entry which is preliminary data.</text>
</comment>
<gene>
    <name evidence="3" type="ORF">GTA51_17095</name>
</gene>
<sequence>MPDPRLEIVRRIRAGQHFLVAAHAGPDGDALGSTAAMGFILEALGKDFSLVNDSPVPPQYGWMELPAPLIDHPLDETYDLALVLDCGDGARLGELEKQLDPARVAVIDHHLGNPGFGVVNWVDPSRSATGEMVALIAKDLGIPLAGPLAEALYTALATDTGFFSFSGTTAVSLELVAEMIRGGLDIGAVGARIKNQWSMNRVRLWSEVLGSLSVCCHGQVGTIRVSQAMLTRTQTSSEDCEGLINNALRIKGVAAALLVRELPEGGVKFSLRSVGPVNIQTVAASFGGGGHKNASGGKLAMPLAEAETALACALCKAVEPLRG</sequence>
<evidence type="ECO:0000259" key="2">
    <source>
        <dbReference type="Pfam" id="PF02272"/>
    </source>
</evidence>
<dbReference type="EMBL" id="WVUD01000044">
    <property type="protein sequence ID" value="MYL84832.1"/>
    <property type="molecule type" value="Genomic_DNA"/>
</dbReference>
<dbReference type="SUPFAM" id="SSF64182">
    <property type="entry name" value="DHH phosphoesterases"/>
    <property type="match status" value="1"/>
</dbReference>
<dbReference type="Proteomes" id="UP000482487">
    <property type="component" value="Unassembled WGS sequence"/>
</dbReference>
<evidence type="ECO:0000259" key="1">
    <source>
        <dbReference type="Pfam" id="PF01368"/>
    </source>
</evidence>
<dbReference type="InterPro" id="IPR003156">
    <property type="entry name" value="DHHA1_dom"/>
</dbReference>
<dbReference type="InterPro" id="IPR051319">
    <property type="entry name" value="Oligoribo/pAp-PDE_c-di-AMP_PDE"/>
</dbReference>
<protein>
    <submittedName>
        <fullName evidence="3">Bifunctional oligoribonuclease/PAP phosphatase NrnA</fullName>
    </submittedName>
</protein>
<dbReference type="PANTHER" id="PTHR47618">
    <property type="entry name" value="BIFUNCTIONAL OLIGORIBONUCLEASE AND PAP PHOSPHATASE NRNA"/>
    <property type="match status" value="1"/>
</dbReference>
<dbReference type="PANTHER" id="PTHR47618:SF1">
    <property type="entry name" value="BIFUNCTIONAL OLIGORIBONUCLEASE AND PAP PHOSPHATASE NRNA"/>
    <property type="match status" value="1"/>
</dbReference>
<proteinExistence type="predicted"/>
<keyword evidence="4" id="KW-1185">Reference proteome</keyword>
<dbReference type="Pfam" id="PF02272">
    <property type="entry name" value="DHHA1"/>
    <property type="match status" value="1"/>
</dbReference>
<feature type="domain" description="DHHA1" evidence="2">
    <location>
        <begin position="232"/>
        <end position="301"/>
    </location>
</feature>
<dbReference type="InterPro" id="IPR038763">
    <property type="entry name" value="DHH_sf"/>
</dbReference>
<dbReference type="Pfam" id="PF01368">
    <property type="entry name" value="DHH"/>
    <property type="match status" value="1"/>
</dbReference>
<dbReference type="AlphaFoldDB" id="A0A7C9MQT1"/>
<dbReference type="Gene3D" id="3.90.1640.10">
    <property type="entry name" value="inorganic pyrophosphatase (n-terminal core)"/>
    <property type="match status" value="1"/>
</dbReference>
<dbReference type="GO" id="GO:0003676">
    <property type="term" value="F:nucleic acid binding"/>
    <property type="evidence" value="ECO:0007669"/>
    <property type="project" value="InterPro"/>
</dbReference>
<dbReference type="OrthoDB" id="9803668at2"/>
<evidence type="ECO:0000313" key="3">
    <source>
        <dbReference type="EMBL" id="MYL84832.1"/>
    </source>
</evidence>
<reference evidence="3 4" key="1">
    <citation type="submission" date="2020-01" db="EMBL/GenBank/DDBJ databases">
        <title>Genome sequence of Desulfovibrio aerotolerans DSM 16695(T).</title>
        <authorList>
            <person name="Karnachuk O."/>
            <person name="Avakyan M."/>
            <person name="Mardanov A."/>
            <person name="Kadnikov V."/>
            <person name="Ravin N."/>
        </authorList>
    </citation>
    <scope>NUCLEOTIDE SEQUENCE [LARGE SCALE GENOMIC DNA]</scope>
    <source>
        <strain evidence="3 4">DSM 16695</strain>
    </source>
</reference>
<feature type="domain" description="DDH" evidence="1">
    <location>
        <begin position="18"/>
        <end position="155"/>
    </location>
</feature>
<accession>A0A7C9MQT1</accession>
<dbReference type="Gene3D" id="3.10.310.30">
    <property type="match status" value="1"/>
</dbReference>
<organism evidence="3 4">
    <name type="scientific">Solidesulfovibrio aerotolerans</name>
    <dbReference type="NCBI Taxonomy" id="295255"/>
    <lineage>
        <taxon>Bacteria</taxon>
        <taxon>Pseudomonadati</taxon>
        <taxon>Thermodesulfobacteriota</taxon>
        <taxon>Desulfovibrionia</taxon>
        <taxon>Desulfovibrionales</taxon>
        <taxon>Desulfovibrionaceae</taxon>
        <taxon>Solidesulfovibrio</taxon>
    </lineage>
</organism>